<gene>
    <name evidence="8" type="ORF">BA70_18860</name>
</gene>
<feature type="transmembrane region" description="Helical" evidence="7">
    <location>
        <begin position="65"/>
        <end position="84"/>
    </location>
</feature>
<evidence type="ECO:0000313" key="9">
    <source>
        <dbReference type="Proteomes" id="UP000028091"/>
    </source>
</evidence>
<dbReference type="AlphaFoldDB" id="A0A081LBL5"/>
<keyword evidence="9" id="KW-1185">Reference proteome</keyword>
<dbReference type="Proteomes" id="UP000028091">
    <property type="component" value="Unassembled WGS sequence"/>
</dbReference>
<dbReference type="GO" id="GO:0005886">
    <property type="term" value="C:plasma membrane"/>
    <property type="evidence" value="ECO:0007669"/>
    <property type="project" value="UniProtKB-SubCell"/>
</dbReference>
<evidence type="ECO:0000313" key="8">
    <source>
        <dbReference type="EMBL" id="KEP26641.1"/>
    </source>
</evidence>
<feature type="region of interest" description="Disordered" evidence="6">
    <location>
        <begin position="123"/>
        <end position="147"/>
    </location>
</feature>
<name>A0A081LBL5_9BACI</name>
<dbReference type="InterPro" id="IPR005538">
    <property type="entry name" value="LrgA/CidA"/>
</dbReference>
<keyword evidence="4 7" id="KW-1133">Transmembrane helix</keyword>
<keyword evidence="3 7" id="KW-0812">Transmembrane</keyword>
<dbReference type="Pfam" id="PF03788">
    <property type="entry name" value="LrgA"/>
    <property type="match status" value="1"/>
</dbReference>
<accession>A0A081LBL5</accession>
<feature type="transmembrane region" description="Helical" evidence="7">
    <location>
        <begin position="32"/>
        <end position="53"/>
    </location>
</feature>
<dbReference type="eggNOG" id="COG1380">
    <property type="taxonomic scope" value="Bacteria"/>
</dbReference>
<comment type="caution">
    <text evidence="8">The sequence shown here is derived from an EMBL/GenBank/DDBJ whole genome shotgun (WGS) entry which is preliminary data.</text>
</comment>
<dbReference type="RefSeq" id="WP_034320899.1">
    <property type="nucleotide sequence ID" value="NZ_JALPZN010000017.1"/>
</dbReference>
<evidence type="ECO:0000256" key="7">
    <source>
        <dbReference type="SAM" id="Phobius"/>
    </source>
</evidence>
<comment type="subcellular location">
    <subcellularLocation>
        <location evidence="1">Cell membrane</location>
        <topology evidence="1">Multi-pass membrane protein</topology>
    </subcellularLocation>
</comment>
<dbReference type="NCBIfam" id="NF003155">
    <property type="entry name" value="PRK04125.1"/>
    <property type="match status" value="1"/>
</dbReference>
<evidence type="ECO:0000256" key="5">
    <source>
        <dbReference type="ARBA" id="ARBA00023136"/>
    </source>
</evidence>
<keyword evidence="5 7" id="KW-0472">Membrane</keyword>
<dbReference type="PANTHER" id="PTHR33931">
    <property type="entry name" value="HOLIN-LIKE PROTEIN CIDA-RELATED"/>
    <property type="match status" value="1"/>
</dbReference>
<protein>
    <submittedName>
        <fullName evidence="8">Antiholin LrgA</fullName>
    </submittedName>
</protein>
<evidence type="ECO:0000256" key="4">
    <source>
        <dbReference type="ARBA" id="ARBA00022989"/>
    </source>
</evidence>
<feature type="compositionally biased region" description="Polar residues" evidence="6">
    <location>
        <begin position="132"/>
        <end position="147"/>
    </location>
</feature>
<dbReference type="EMBL" id="JOTP01000008">
    <property type="protein sequence ID" value="KEP26641.1"/>
    <property type="molecule type" value="Genomic_DNA"/>
</dbReference>
<sequence>MSATKVYGFLSQAFIFATVMFVSNLISMYLPIPMPASVIGLVLLFVLLTTKIVKLEQVEQLGTSLTGLISFLFVPSGISVIQSLGVMQEVGVQVVGVIIIATIMLLATTGLFSQLLMQLSERPQKRKETQETKSTPSHSNKPASSTH</sequence>
<organism evidence="8 9">
    <name type="scientific">Bacillus zhangzhouensis</name>
    <dbReference type="NCBI Taxonomy" id="1178540"/>
    <lineage>
        <taxon>Bacteria</taxon>
        <taxon>Bacillati</taxon>
        <taxon>Bacillota</taxon>
        <taxon>Bacilli</taxon>
        <taxon>Bacillales</taxon>
        <taxon>Bacillaceae</taxon>
        <taxon>Bacillus</taxon>
    </lineage>
</organism>
<evidence type="ECO:0000256" key="2">
    <source>
        <dbReference type="ARBA" id="ARBA00022475"/>
    </source>
</evidence>
<reference evidence="8 9" key="1">
    <citation type="submission" date="2012-09" db="EMBL/GenBank/DDBJ databases">
        <title>Genome Sequence of Bacillus sp. DW5-4.</title>
        <authorList>
            <person name="Lai Q."/>
            <person name="Liu Y."/>
            <person name="Shao Z."/>
        </authorList>
    </citation>
    <scope>NUCLEOTIDE SEQUENCE [LARGE SCALE GENOMIC DNA]</scope>
    <source>
        <strain evidence="8 9">DW5-4</strain>
    </source>
</reference>
<dbReference type="PANTHER" id="PTHR33931:SF4">
    <property type="entry name" value="ANTIHOLIN-LIKE PROTEIN LRGA"/>
    <property type="match status" value="1"/>
</dbReference>
<evidence type="ECO:0000256" key="6">
    <source>
        <dbReference type="SAM" id="MobiDB-lite"/>
    </source>
</evidence>
<feature type="transmembrane region" description="Helical" evidence="7">
    <location>
        <begin position="90"/>
        <end position="117"/>
    </location>
</feature>
<evidence type="ECO:0000256" key="3">
    <source>
        <dbReference type="ARBA" id="ARBA00022692"/>
    </source>
</evidence>
<keyword evidence="2" id="KW-1003">Cell membrane</keyword>
<dbReference type="OrthoDB" id="3176438at2"/>
<proteinExistence type="predicted"/>
<evidence type="ECO:0000256" key="1">
    <source>
        <dbReference type="ARBA" id="ARBA00004651"/>
    </source>
</evidence>
<feature type="transmembrane region" description="Helical" evidence="7">
    <location>
        <begin position="7"/>
        <end position="26"/>
    </location>
</feature>